<proteinExistence type="predicted"/>
<dbReference type="STRING" id="1306406.J116_012055"/>
<accession>A0A1D3DS15</accession>
<organism evidence="2 3">
    <name type="scientific">Streptomyces thermolilacinus SPC6</name>
    <dbReference type="NCBI Taxonomy" id="1306406"/>
    <lineage>
        <taxon>Bacteria</taxon>
        <taxon>Bacillati</taxon>
        <taxon>Actinomycetota</taxon>
        <taxon>Actinomycetes</taxon>
        <taxon>Kitasatosporales</taxon>
        <taxon>Streptomycetaceae</taxon>
        <taxon>Streptomyces</taxon>
    </lineage>
</organism>
<sequence>MSCGRSTILNELGVDMPTIMEILRHTQISQTVRYVKGGSTLLRDAMRRGGGAFLSPQKGPPETRDSGIRRATAAPRDVNEKAQVRRI</sequence>
<keyword evidence="3" id="KW-1185">Reference proteome</keyword>
<protein>
    <recommendedName>
        <fullName evidence="4">Tyr recombinase domain-containing protein</fullName>
    </recommendedName>
</protein>
<dbReference type="Proteomes" id="UP000095329">
    <property type="component" value="Unassembled WGS sequence"/>
</dbReference>
<dbReference type="GO" id="GO:0003677">
    <property type="term" value="F:DNA binding"/>
    <property type="evidence" value="ECO:0007669"/>
    <property type="project" value="InterPro"/>
</dbReference>
<dbReference type="EMBL" id="ASHX02000001">
    <property type="protein sequence ID" value="OEJ95111.1"/>
    <property type="molecule type" value="Genomic_DNA"/>
</dbReference>
<name>A0A1D3DS15_9ACTN</name>
<dbReference type="InterPro" id="IPR011010">
    <property type="entry name" value="DNA_brk_join_enz"/>
</dbReference>
<evidence type="ECO:0000256" key="1">
    <source>
        <dbReference type="SAM" id="MobiDB-lite"/>
    </source>
</evidence>
<evidence type="ECO:0000313" key="2">
    <source>
        <dbReference type="EMBL" id="OEJ95111.1"/>
    </source>
</evidence>
<reference evidence="2 3" key="1">
    <citation type="journal article" date="2013" name="Genome Announc.">
        <title>Genome Sequence of Streptomyces violaceusniger Strain SPC6, a Halotolerant Streptomycete That Exhibits Rapid Growth and Development.</title>
        <authorList>
            <person name="Chen X."/>
            <person name="Zhang B."/>
            <person name="Zhang W."/>
            <person name="Wu X."/>
            <person name="Zhang M."/>
            <person name="Chen T."/>
            <person name="Liu G."/>
            <person name="Dyson P."/>
        </authorList>
    </citation>
    <scope>NUCLEOTIDE SEQUENCE [LARGE SCALE GENOMIC DNA]</scope>
    <source>
        <strain evidence="2 3">SPC6</strain>
    </source>
</reference>
<gene>
    <name evidence="2" type="ORF">J116_012055</name>
</gene>
<dbReference type="AlphaFoldDB" id="A0A1D3DS15"/>
<comment type="caution">
    <text evidence="2">The sequence shown here is derived from an EMBL/GenBank/DDBJ whole genome shotgun (WGS) entry which is preliminary data.</text>
</comment>
<feature type="region of interest" description="Disordered" evidence="1">
    <location>
        <begin position="49"/>
        <end position="87"/>
    </location>
</feature>
<dbReference type="SUPFAM" id="SSF56349">
    <property type="entry name" value="DNA breaking-rejoining enzymes"/>
    <property type="match status" value="1"/>
</dbReference>
<feature type="compositionally biased region" description="Basic and acidic residues" evidence="1">
    <location>
        <begin position="77"/>
        <end position="87"/>
    </location>
</feature>
<evidence type="ECO:0008006" key="4">
    <source>
        <dbReference type="Google" id="ProtNLM"/>
    </source>
</evidence>
<evidence type="ECO:0000313" key="3">
    <source>
        <dbReference type="Proteomes" id="UP000095329"/>
    </source>
</evidence>